<sequence>MYIMFMFSEQKDSLRTSGKSLYPTMLLSTSMGSVLRHFMGRLGQVQTVSKLKGVLVRSSVLVHSCWLIRFLHLVV</sequence>
<dbReference type="Proteomes" id="UP000252519">
    <property type="component" value="Unassembled WGS sequence"/>
</dbReference>
<protein>
    <submittedName>
        <fullName evidence="1">Uncharacterized protein</fullName>
    </submittedName>
</protein>
<keyword evidence="2" id="KW-1185">Reference proteome</keyword>
<evidence type="ECO:0000313" key="1">
    <source>
        <dbReference type="EMBL" id="RCN29109.1"/>
    </source>
</evidence>
<accession>A0A368FDM9</accession>
<dbReference type="EMBL" id="JOJR01002129">
    <property type="protein sequence ID" value="RCN29109.1"/>
    <property type="molecule type" value="Genomic_DNA"/>
</dbReference>
<organism evidence="1 2">
    <name type="scientific">Ancylostoma caninum</name>
    <name type="common">Dog hookworm</name>
    <dbReference type="NCBI Taxonomy" id="29170"/>
    <lineage>
        <taxon>Eukaryota</taxon>
        <taxon>Metazoa</taxon>
        <taxon>Ecdysozoa</taxon>
        <taxon>Nematoda</taxon>
        <taxon>Chromadorea</taxon>
        <taxon>Rhabditida</taxon>
        <taxon>Rhabditina</taxon>
        <taxon>Rhabditomorpha</taxon>
        <taxon>Strongyloidea</taxon>
        <taxon>Ancylostomatidae</taxon>
        <taxon>Ancylostomatinae</taxon>
        <taxon>Ancylostoma</taxon>
    </lineage>
</organism>
<name>A0A368FDM9_ANCCA</name>
<comment type="caution">
    <text evidence="1">The sequence shown here is derived from an EMBL/GenBank/DDBJ whole genome shotgun (WGS) entry which is preliminary data.</text>
</comment>
<dbReference type="AlphaFoldDB" id="A0A368FDM9"/>
<evidence type="ECO:0000313" key="2">
    <source>
        <dbReference type="Proteomes" id="UP000252519"/>
    </source>
</evidence>
<proteinExistence type="predicted"/>
<reference evidence="1 2" key="1">
    <citation type="submission" date="2014-10" db="EMBL/GenBank/DDBJ databases">
        <title>Draft genome of the hookworm Ancylostoma caninum.</title>
        <authorList>
            <person name="Mitreva M."/>
        </authorList>
    </citation>
    <scope>NUCLEOTIDE SEQUENCE [LARGE SCALE GENOMIC DNA]</scope>
    <source>
        <strain evidence="1 2">Baltimore</strain>
    </source>
</reference>
<gene>
    <name evidence="1" type="ORF">ANCCAN_25140</name>
</gene>